<gene>
    <name evidence="2" type="ORF">TTAC_LOCUS5174</name>
</gene>
<dbReference type="EMBL" id="UYWX01006480">
    <property type="protein sequence ID" value="VDM26403.1"/>
    <property type="molecule type" value="Genomic_DNA"/>
</dbReference>
<evidence type="ECO:0000313" key="3">
    <source>
        <dbReference type="Proteomes" id="UP000274429"/>
    </source>
</evidence>
<dbReference type="OrthoDB" id="75250at2759"/>
<dbReference type="AlphaFoldDB" id="A0A0R3WWP9"/>
<feature type="compositionally biased region" description="Polar residues" evidence="1">
    <location>
        <begin position="299"/>
        <end position="317"/>
    </location>
</feature>
<dbReference type="STRING" id="6205.A0A0R3WWP9"/>
<reference evidence="2 3" key="2">
    <citation type="submission" date="2018-11" db="EMBL/GenBank/DDBJ databases">
        <authorList>
            <consortium name="Pathogen Informatics"/>
        </authorList>
    </citation>
    <scope>NUCLEOTIDE SEQUENCE [LARGE SCALE GENOMIC DNA]</scope>
</reference>
<feature type="region of interest" description="Disordered" evidence="1">
    <location>
        <begin position="292"/>
        <end position="317"/>
    </location>
</feature>
<proteinExistence type="predicted"/>
<evidence type="ECO:0000256" key="1">
    <source>
        <dbReference type="SAM" id="MobiDB-lite"/>
    </source>
</evidence>
<reference evidence="4" key="1">
    <citation type="submission" date="2017-02" db="UniProtKB">
        <authorList>
            <consortium name="WormBaseParasite"/>
        </authorList>
    </citation>
    <scope>IDENTIFICATION</scope>
</reference>
<accession>A0A0R3WWP9</accession>
<organism evidence="4">
    <name type="scientific">Hydatigena taeniaeformis</name>
    <name type="common">Feline tapeworm</name>
    <name type="synonym">Taenia taeniaeformis</name>
    <dbReference type="NCBI Taxonomy" id="6205"/>
    <lineage>
        <taxon>Eukaryota</taxon>
        <taxon>Metazoa</taxon>
        <taxon>Spiralia</taxon>
        <taxon>Lophotrochozoa</taxon>
        <taxon>Platyhelminthes</taxon>
        <taxon>Cestoda</taxon>
        <taxon>Eucestoda</taxon>
        <taxon>Cyclophyllidea</taxon>
        <taxon>Taeniidae</taxon>
        <taxon>Hydatigera</taxon>
    </lineage>
</organism>
<sequence length="317" mass="34849">MDPLCADLPLKGFTWTRWGHFPEAVNTSLLNELCTRLCRTGAATTTTLSPRMTVTRMGMREDESIFRLVDDTDVTLGDGEDFCPSPHYVSPPLPFIHGNGVPEALGVAQLNSLLKRTVQETTDCLIAGQFCMTIKCPTSLGVILCYKVSAFKVTLIDSFAAVATATKRRNAGGAAWAEQLLSEVYSLWFLLLPAFIASLQQHSGGLNVGDGIGLETRRFLYRVVGVFLRLWESPVQPVDQVYVRVLIALLYEYGTSDEGVISFWSSRPLNAPSYAMANQLQRDLGHKLTSARTMEDGSESSTGNVNYSNSRRCGSFL</sequence>
<dbReference type="WBParaSite" id="TTAC_0000518901-mRNA-1">
    <property type="protein sequence ID" value="TTAC_0000518901-mRNA-1"/>
    <property type="gene ID" value="TTAC_0000518901"/>
</dbReference>
<keyword evidence="3" id="KW-1185">Reference proteome</keyword>
<evidence type="ECO:0000313" key="2">
    <source>
        <dbReference type="EMBL" id="VDM26403.1"/>
    </source>
</evidence>
<evidence type="ECO:0000313" key="4">
    <source>
        <dbReference type="WBParaSite" id="TTAC_0000518901-mRNA-1"/>
    </source>
</evidence>
<protein>
    <submittedName>
        <fullName evidence="2 4">Uncharacterized protein</fullName>
    </submittedName>
</protein>
<dbReference type="Proteomes" id="UP000274429">
    <property type="component" value="Unassembled WGS sequence"/>
</dbReference>
<name>A0A0R3WWP9_HYDTA</name>